<protein>
    <recommendedName>
        <fullName evidence="2">Snake toxin/toxin-like domain-containing protein</fullName>
    </recommendedName>
</protein>
<comment type="caution">
    <text evidence="3">The sequence shown here is derived from an EMBL/GenBank/DDBJ whole genome shotgun (WGS) entry which is preliminary data.</text>
</comment>
<feature type="domain" description="Snake toxin/toxin-like" evidence="2">
    <location>
        <begin position="31"/>
        <end position="96"/>
    </location>
</feature>
<dbReference type="Proteomes" id="UP000708208">
    <property type="component" value="Unassembled WGS sequence"/>
</dbReference>
<evidence type="ECO:0000313" key="4">
    <source>
        <dbReference type="Proteomes" id="UP000708208"/>
    </source>
</evidence>
<keyword evidence="1" id="KW-0472">Membrane</keyword>
<organism evidence="3 4">
    <name type="scientific">Allacma fusca</name>
    <dbReference type="NCBI Taxonomy" id="39272"/>
    <lineage>
        <taxon>Eukaryota</taxon>
        <taxon>Metazoa</taxon>
        <taxon>Ecdysozoa</taxon>
        <taxon>Arthropoda</taxon>
        <taxon>Hexapoda</taxon>
        <taxon>Collembola</taxon>
        <taxon>Symphypleona</taxon>
        <taxon>Sminthuridae</taxon>
        <taxon>Allacma</taxon>
    </lineage>
</organism>
<accession>A0A8J2NK45</accession>
<name>A0A8J2NK45_9HEXA</name>
<evidence type="ECO:0000259" key="2">
    <source>
        <dbReference type="Pfam" id="PF00087"/>
    </source>
</evidence>
<keyword evidence="1" id="KW-0812">Transmembrane</keyword>
<dbReference type="InterPro" id="IPR035076">
    <property type="entry name" value="Toxin/TOLIP"/>
</dbReference>
<gene>
    <name evidence="3" type="ORF">AFUS01_LOCUS5343</name>
</gene>
<keyword evidence="4" id="KW-1185">Reference proteome</keyword>
<dbReference type="EMBL" id="CAJVCH010034018">
    <property type="protein sequence ID" value="CAG7714321.1"/>
    <property type="molecule type" value="Genomic_DNA"/>
</dbReference>
<feature type="transmembrane region" description="Helical" evidence="1">
    <location>
        <begin position="12"/>
        <end position="31"/>
    </location>
</feature>
<keyword evidence="1" id="KW-1133">Transmembrane helix</keyword>
<reference evidence="3" key="1">
    <citation type="submission" date="2021-06" db="EMBL/GenBank/DDBJ databases">
        <authorList>
            <person name="Hodson N. C."/>
            <person name="Mongue J. A."/>
            <person name="Jaron S. K."/>
        </authorList>
    </citation>
    <scope>NUCLEOTIDE SEQUENCE</scope>
</reference>
<proteinExistence type="predicted"/>
<evidence type="ECO:0000256" key="1">
    <source>
        <dbReference type="SAM" id="Phobius"/>
    </source>
</evidence>
<evidence type="ECO:0000313" key="3">
    <source>
        <dbReference type="EMBL" id="CAG7714321.1"/>
    </source>
</evidence>
<sequence length="100" mass="11619">MAGFRNFGNQLWFWVAVVTIILTFIDTSWQLQCYICNSCKEDVKSFRKQPCFGDDNHCFIKTKEDGVTRGCLPWTGEQYVEHTGWKRYHCNTDLCNGPIG</sequence>
<dbReference type="Pfam" id="PF00087">
    <property type="entry name" value="Toxin_TOLIP"/>
    <property type="match status" value="1"/>
</dbReference>
<dbReference type="AlphaFoldDB" id="A0A8J2NK45"/>